<feature type="transmembrane region" description="Helical" evidence="1">
    <location>
        <begin position="154"/>
        <end position="174"/>
    </location>
</feature>
<evidence type="ECO:0000313" key="3">
    <source>
        <dbReference type="Proteomes" id="UP000287166"/>
    </source>
</evidence>
<proteinExistence type="predicted"/>
<name>A0A401GQ73_9APHY</name>
<accession>A0A401GQ73</accession>
<keyword evidence="3" id="KW-1185">Reference proteome</keyword>
<sequence>MEHALWRLFAPPSPPHLRCLCYLLVIPPVLGVHVRIILAFRICITVELTGTDIVIIALSSIIAVVMSSVIVIIVCTLSGQCRLRRLTVGILLVTDSGYTMEHAPWRLVAPPSPPHLSSIDVIALSSIVIVIMSTIDTVMLSSIVIVVLSINAMFTLALVLSLTVLMVTSAFVLLRHTSALRLHKVKFPVRWGEDDYTIIVIIILF</sequence>
<comment type="caution">
    <text evidence="2">The sequence shown here is derived from an EMBL/GenBank/DDBJ whole genome shotgun (WGS) entry which is preliminary data.</text>
</comment>
<dbReference type="AlphaFoldDB" id="A0A401GQ73"/>
<dbReference type="EMBL" id="BFAD01000006">
    <property type="protein sequence ID" value="GBE84373.1"/>
    <property type="molecule type" value="Genomic_DNA"/>
</dbReference>
<dbReference type="GeneID" id="38781290"/>
<dbReference type="Proteomes" id="UP000287166">
    <property type="component" value="Unassembled WGS sequence"/>
</dbReference>
<organism evidence="2 3">
    <name type="scientific">Sparassis crispa</name>
    <dbReference type="NCBI Taxonomy" id="139825"/>
    <lineage>
        <taxon>Eukaryota</taxon>
        <taxon>Fungi</taxon>
        <taxon>Dikarya</taxon>
        <taxon>Basidiomycota</taxon>
        <taxon>Agaricomycotina</taxon>
        <taxon>Agaricomycetes</taxon>
        <taxon>Polyporales</taxon>
        <taxon>Sparassidaceae</taxon>
        <taxon>Sparassis</taxon>
    </lineage>
</organism>
<dbReference type="InParanoid" id="A0A401GQ73"/>
<dbReference type="RefSeq" id="XP_027615286.1">
    <property type="nucleotide sequence ID" value="XM_027759485.1"/>
</dbReference>
<keyword evidence="1" id="KW-0472">Membrane</keyword>
<gene>
    <name evidence="2" type="ORF">SCP_0603520</name>
</gene>
<evidence type="ECO:0000313" key="2">
    <source>
        <dbReference type="EMBL" id="GBE84373.1"/>
    </source>
</evidence>
<feature type="transmembrane region" description="Helical" evidence="1">
    <location>
        <begin position="54"/>
        <end position="77"/>
    </location>
</feature>
<feature type="transmembrane region" description="Helical" evidence="1">
    <location>
        <begin position="20"/>
        <end position="42"/>
    </location>
</feature>
<protein>
    <submittedName>
        <fullName evidence="2">Uncharacterized protein</fullName>
    </submittedName>
</protein>
<evidence type="ECO:0000256" key="1">
    <source>
        <dbReference type="SAM" id="Phobius"/>
    </source>
</evidence>
<keyword evidence="1" id="KW-1133">Transmembrane helix</keyword>
<feature type="transmembrane region" description="Helical" evidence="1">
    <location>
        <begin position="121"/>
        <end position="148"/>
    </location>
</feature>
<reference evidence="2 3" key="1">
    <citation type="journal article" date="2018" name="Sci. Rep.">
        <title>Genome sequence of the cauliflower mushroom Sparassis crispa (Hanabiratake) and its association with beneficial usage.</title>
        <authorList>
            <person name="Kiyama R."/>
            <person name="Furutani Y."/>
            <person name="Kawaguchi K."/>
            <person name="Nakanishi T."/>
        </authorList>
    </citation>
    <scope>NUCLEOTIDE SEQUENCE [LARGE SCALE GENOMIC DNA]</scope>
</reference>
<keyword evidence="1" id="KW-0812">Transmembrane</keyword>